<reference evidence="3" key="1">
    <citation type="submission" date="2016-10" db="EMBL/GenBank/DDBJ databases">
        <authorList>
            <person name="Varghese N."/>
            <person name="Submissions S."/>
        </authorList>
    </citation>
    <scope>NUCLEOTIDE SEQUENCE [LARGE SCALE GENOMIC DNA]</scope>
    <source>
        <strain evidence="3">LMG 26416</strain>
    </source>
</reference>
<accession>A0A1H7J2C0</accession>
<keyword evidence="1" id="KW-0732">Signal</keyword>
<dbReference type="AlphaFoldDB" id="A0A1H7J2C0"/>
<dbReference type="RefSeq" id="WP_243842409.1">
    <property type="nucleotide sequence ID" value="NZ_FNSR01000001.1"/>
</dbReference>
<proteinExistence type="predicted"/>
<name>A0A1H7J2C0_9BURK</name>
<sequence>MRPHTVAAFALVVVTLAGCAESPAPPVPFRPVPADRIVAAGFTQPGDGLVLVDVRRERSANVIVRFRAAPVYVDGERVADLMNGEHLVLYLKPGEHRIGVSTQFDPVVEIRFVVDARRVNRASVGFDADDRVAIRRVAR</sequence>
<dbReference type="EMBL" id="FOAJ01000003">
    <property type="protein sequence ID" value="SEK68027.1"/>
    <property type="molecule type" value="Genomic_DNA"/>
</dbReference>
<evidence type="ECO:0008006" key="4">
    <source>
        <dbReference type="Google" id="ProtNLM"/>
    </source>
</evidence>
<feature type="chain" id="PRO_5030028974" description="DUF2846 domain-containing protein" evidence="1">
    <location>
        <begin position="20"/>
        <end position="139"/>
    </location>
</feature>
<gene>
    <name evidence="2" type="ORF">SAMN05192542_10386</name>
</gene>
<keyword evidence="3" id="KW-1185">Reference proteome</keyword>
<feature type="signal peptide" evidence="1">
    <location>
        <begin position="1"/>
        <end position="19"/>
    </location>
</feature>
<dbReference type="PROSITE" id="PS51257">
    <property type="entry name" value="PROKAR_LIPOPROTEIN"/>
    <property type="match status" value="1"/>
</dbReference>
<evidence type="ECO:0000313" key="3">
    <source>
        <dbReference type="Proteomes" id="UP000199120"/>
    </source>
</evidence>
<dbReference type="Proteomes" id="UP000199120">
    <property type="component" value="Unassembled WGS sequence"/>
</dbReference>
<evidence type="ECO:0000313" key="2">
    <source>
        <dbReference type="EMBL" id="SEK68027.1"/>
    </source>
</evidence>
<evidence type="ECO:0000256" key="1">
    <source>
        <dbReference type="SAM" id="SignalP"/>
    </source>
</evidence>
<organism evidence="2 3">
    <name type="scientific">Paraburkholderia caballeronis</name>
    <dbReference type="NCBI Taxonomy" id="416943"/>
    <lineage>
        <taxon>Bacteria</taxon>
        <taxon>Pseudomonadati</taxon>
        <taxon>Pseudomonadota</taxon>
        <taxon>Betaproteobacteria</taxon>
        <taxon>Burkholderiales</taxon>
        <taxon>Burkholderiaceae</taxon>
        <taxon>Paraburkholderia</taxon>
    </lineage>
</organism>
<protein>
    <recommendedName>
        <fullName evidence="4">DUF2846 domain-containing protein</fullName>
    </recommendedName>
</protein>